<dbReference type="GO" id="GO:0051536">
    <property type="term" value="F:iron-sulfur cluster binding"/>
    <property type="evidence" value="ECO:0007669"/>
    <property type="project" value="UniProtKB-KW"/>
</dbReference>
<dbReference type="GO" id="GO:0016491">
    <property type="term" value="F:oxidoreductase activity"/>
    <property type="evidence" value="ECO:0007669"/>
    <property type="project" value="InterPro"/>
</dbReference>
<dbReference type="InterPro" id="IPR002489">
    <property type="entry name" value="Glu_synth_asu_C"/>
</dbReference>
<dbReference type="InterPro" id="IPR017896">
    <property type="entry name" value="4Fe4S_Fe-S-bd"/>
</dbReference>
<dbReference type="PRINTS" id="PR00368">
    <property type="entry name" value="FADPNR"/>
</dbReference>
<keyword evidence="3" id="KW-0411">Iron-sulfur</keyword>
<evidence type="ECO:0000313" key="5">
    <source>
        <dbReference type="EMBL" id="HFK98711.1"/>
    </source>
</evidence>
<accession>A0A832A650</accession>
<dbReference type="InterPro" id="IPR036485">
    <property type="entry name" value="Glu_synth_asu_C_sf"/>
</dbReference>
<dbReference type="PANTHER" id="PTHR43100">
    <property type="entry name" value="GLUTAMATE SYNTHASE [NADPH] SMALL CHAIN"/>
    <property type="match status" value="1"/>
</dbReference>
<dbReference type="PANTHER" id="PTHR43100:SF2">
    <property type="entry name" value="BNAA03G19380D PROTEIN"/>
    <property type="match status" value="1"/>
</dbReference>
<dbReference type="Gene3D" id="3.30.70.20">
    <property type="match status" value="1"/>
</dbReference>
<protein>
    <submittedName>
        <fullName evidence="5">FAD-dependent oxidoreductase</fullName>
    </submittedName>
</protein>
<dbReference type="InterPro" id="IPR009051">
    <property type="entry name" value="Helical_ferredxn"/>
</dbReference>
<dbReference type="Gene3D" id="3.50.50.60">
    <property type="entry name" value="FAD/NAD(P)-binding domain"/>
    <property type="match status" value="2"/>
</dbReference>
<feature type="domain" description="4Fe-4S ferredoxin-type" evidence="4">
    <location>
        <begin position="743"/>
        <end position="772"/>
    </location>
</feature>
<dbReference type="InterPro" id="IPR051394">
    <property type="entry name" value="Glutamate_Synthase"/>
</dbReference>
<dbReference type="EMBL" id="DSTK01000041">
    <property type="protein sequence ID" value="HFK98711.1"/>
    <property type="molecule type" value="Genomic_DNA"/>
</dbReference>
<dbReference type="InterPro" id="IPR023753">
    <property type="entry name" value="FAD/NAD-binding_dom"/>
</dbReference>
<evidence type="ECO:0000256" key="3">
    <source>
        <dbReference type="ARBA" id="ARBA00023014"/>
    </source>
</evidence>
<reference evidence="5" key="1">
    <citation type="journal article" date="2020" name="mSystems">
        <title>Genome- and Community-Level Interaction Insights into Carbon Utilization and Element Cycling Functions of Hydrothermarchaeota in Hydrothermal Sediment.</title>
        <authorList>
            <person name="Zhou Z."/>
            <person name="Liu Y."/>
            <person name="Xu W."/>
            <person name="Pan J."/>
            <person name="Luo Z.H."/>
            <person name="Li M."/>
        </authorList>
    </citation>
    <scope>NUCLEOTIDE SEQUENCE [LARGE SCALE GENOMIC DNA]</scope>
    <source>
        <strain evidence="5">SpSt-456</strain>
    </source>
</reference>
<dbReference type="Pfam" id="PF14691">
    <property type="entry name" value="Fer4_20"/>
    <property type="match status" value="1"/>
</dbReference>
<dbReference type="InterPro" id="IPR036188">
    <property type="entry name" value="FAD/NAD-bd_sf"/>
</dbReference>
<evidence type="ECO:0000256" key="1">
    <source>
        <dbReference type="ARBA" id="ARBA00022723"/>
    </source>
</evidence>
<dbReference type="Pfam" id="PF01493">
    <property type="entry name" value="GXGXG"/>
    <property type="match status" value="1"/>
</dbReference>
<evidence type="ECO:0000256" key="2">
    <source>
        <dbReference type="ARBA" id="ARBA00023004"/>
    </source>
</evidence>
<dbReference type="PRINTS" id="PR00469">
    <property type="entry name" value="PNDRDTASEII"/>
</dbReference>
<sequence>MTTHDAYWISGRENGRRLESRILEERLQHALAQGHRRLEVEAFGQHGIGGRLWGSDGDPVYVTVHGTAGQRLGSMGFPNTVIEALGPASDDVGWLNAGAEIIVHGHAANGVANAMAQGKIFIAGSIGARGMTMTKHNPRFAPPELWVLGSVGDYFAEFMAGGIAVVCGHDPLSPGNVLGYRPCVGMVGGKIFFRGPHGGYSQADAKLVPLSDEDWHWLVKNLQNFLEKIKKTDLFPLFAQRSQWQLLEARKPHEKAAVPRKSMSAFHRDVWDRELGPGGLIGDLTDLDRSPIPVIVSGILRRYVPVWENKKYAAPCEASCPTGIPVHERWRLIREGRVDEAVDMALAYTPFPATVCGYLCPNLCMQSCTRQGRRMAPVDVTQLGKASLKAKLPELPPLSGKKIAVIGGGPAGLSVAWQLRRKGHETVIYDRSPQLGGKITEAVPKTRIPDEVLNAELDRIRRALPHVHLQQELTRDDLEQLKADFDMIVVAVGAQKPRTLPVPGAERLIPALEFLQKAKRDAVTVGRTVVVIGAGNVGCDAATEAYRLGTEKVTLIDIQEPASFGKERQAAQAAGAEFRWPCFTKAVTAEGVELTTGEMLPADTVIVAIGDQPDLSFLPDTVQTERGFIKVDEYYQTTDPQIFAIGDVVRLGLLTDAIGAGRTASQAIDDILSGRRPKRQIRPMIDPRRVKLEYFDPRRLRFDGVEQCAGECASCGSCRDCGICAAICPQAAIRREGGANGDFQMVVDPERCIGCGFCAGACPCGIWNLVENDPLD</sequence>
<dbReference type="Pfam" id="PF07992">
    <property type="entry name" value="Pyr_redox_2"/>
    <property type="match status" value="1"/>
</dbReference>
<gene>
    <name evidence="5" type="ORF">ENS06_15470</name>
</gene>
<dbReference type="SUPFAM" id="SSF51905">
    <property type="entry name" value="FAD/NAD(P)-binding domain"/>
    <property type="match status" value="1"/>
</dbReference>
<keyword evidence="1" id="KW-0479">Metal-binding</keyword>
<organism evidence="5">
    <name type="scientific">Desulfacinum infernum</name>
    <dbReference type="NCBI Taxonomy" id="35837"/>
    <lineage>
        <taxon>Bacteria</taxon>
        <taxon>Pseudomonadati</taxon>
        <taxon>Thermodesulfobacteriota</taxon>
        <taxon>Syntrophobacteria</taxon>
        <taxon>Syntrophobacterales</taxon>
        <taxon>Syntrophobacteraceae</taxon>
        <taxon>Desulfacinum</taxon>
    </lineage>
</organism>
<evidence type="ECO:0000259" key="4">
    <source>
        <dbReference type="PROSITE" id="PS51379"/>
    </source>
</evidence>
<dbReference type="SUPFAM" id="SSF54862">
    <property type="entry name" value="4Fe-4S ferredoxins"/>
    <property type="match status" value="1"/>
</dbReference>
<dbReference type="AlphaFoldDB" id="A0A832A650"/>
<keyword evidence="2" id="KW-0408">Iron</keyword>
<dbReference type="Gene3D" id="1.10.1060.10">
    <property type="entry name" value="Alpha-helical ferredoxin"/>
    <property type="match status" value="1"/>
</dbReference>
<name>A0A832A650_9BACT</name>
<dbReference type="InterPro" id="IPR017900">
    <property type="entry name" value="4Fe4S_Fe_S_CS"/>
</dbReference>
<dbReference type="Pfam" id="PF12838">
    <property type="entry name" value="Fer4_7"/>
    <property type="match status" value="1"/>
</dbReference>
<comment type="caution">
    <text evidence="5">The sequence shown here is derived from an EMBL/GenBank/DDBJ whole genome shotgun (WGS) entry which is preliminary data.</text>
</comment>
<dbReference type="InterPro" id="IPR028261">
    <property type="entry name" value="DPD_II"/>
</dbReference>
<proteinExistence type="predicted"/>
<dbReference type="SUPFAM" id="SSF69336">
    <property type="entry name" value="Alpha subunit of glutamate synthase, C-terminal domain"/>
    <property type="match status" value="1"/>
</dbReference>
<dbReference type="PROSITE" id="PS00198">
    <property type="entry name" value="4FE4S_FER_1"/>
    <property type="match status" value="1"/>
</dbReference>
<feature type="domain" description="4Fe-4S ferredoxin-type" evidence="4">
    <location>
        <begin position="718"/>
        <end position="738"/>
    </location>
</feature>
<dbReference type="Gene3D" id="2.160.20.60">
    <property type="entry name" value="Glutamate synthase, alpha subunit, C-terminal domain"/>
    <property type="match status" value="1"/>
</dbReference>
<dbReference type="PROSITE" id="PS51379">
    <property type="entry name" value="4FE4S_FER_2"/>
    <property type="match status" value="2"/>
</dbReference>
<dbReference type="GO" id="GO:0046872">
    <property type="term" value="F:metal ion binding"/>
    <property type="evidence" value="ECO:0007669"/>
    <property type="project" value="UniProtKB-KW"/>
</dbReference>